<reference evidence="6" key="1">
    <citation type="journal article" date="2005" name="Nature">
        <title>The map-based sequence of the rice genome.</title>
        <authorList>
            <consortium name="International rice genome sequencing project (IRGSP)"/>
            <person name="Matsumoto T."/>
            <person name="Wu J."/>
            <person name="Kanamori H."/>
            <person name="Katayose Y."/>
            <person name="Fujisawa M."/>
            <person name="Namiki N."/>
            <person name="Mizuno H."/>
            <person name="Yamamoto K."/>
            <person name="Antonio B.A."/>
            <person name="Baba T."/>
            <person name="Sakata K."/>
            <person name="Nagamura Y."/>
            <person name="Aoki H."/>
            <person name="Arikawa K."/>
            <person name="Arita K."/>
            <person name="Bito T."/>
            <person name="Chiden Y."/>
            <person name="Fujitsuka N."/>
            <person name="Fukunaka R."/>
            <person name="Hamada M."/>
            <person name="Harada C."/>
            <person name="Hayashi A."/>
            <person name="Hijishita S."/>
            <person name="Honda M."/>
            <person name="Hosokawa S."/>
            <person name="Ichikawa Y."/>
            <person name="Idonuma A."/>
            <person name="Iijima M."/>
            <person name="Ikeda M."/>
            <person name="Ikeno M."/>
            <person name="Ito K."/>
            <person name="Ito S."/>
            <person name="Ito T."/>
            <person name="Ito Y."/>
            <person name="Ito Y."/>
            <person name="Iwabuchi A."/>
            <person name="Kamiya K."/>
            <person name="Karasawa W."/>
            <person name="Kurita K."/>
            <person name="Katagiri S."/>
            <person name="Kikuta A."/>
            <person name="Kobayashi H."/>
            <person name="Kobayashi N."/>
            <person name="Machita K."/>
            <person name="Maehara T."/>
            <person name="Masukawa M."/>
            <person name="Mizubayashi T."/>
            <person name="Mukai Y."/>
            <person name="Nagasaki H."/>
            <person name="Nagata Y."/>
            <person name="Naito S."/>
            <person name="Nakashima M."/>
            <person name="Nakama Y."/>
            <person name="Nakamichi Y."/>
            <person name="Nakamura M."/>
            <person name="Meguro A."/>
            <person name="Negishi M."/>
            <person name="Ohta I."/>
            <person name="Ohta T."/>
            <person name="Okamoto M."/>
            <person name="Ono N."/>
            <person name="Saji S."/>
            <person name="Sakaguchi M."/>
            <person name="Sakai K."/>
            <person name="Shibata M."/>
            <person name="Shimokawa T."/>
            <person name="Song J."/>
            <person name="Takazaki Y."/>
            <person name="Terasawa K."/>
            <person name="Tsugane M."/>
            <person name="Tsuji K."/>
            <person name="Ueda S."/>
            <person name="Waki K."/>
            <person name="Yamagata H."/>
            <person name="Yamamoto M."/>
            <person name="Yamamoto S."/>
            <person name="Yamane H."/>
            <person name="Yoshiki S."/>
            <person name="Yoshihara R."/>
            <person name="Yukawa K."/>
            <person name="Zhong H."/>
            <person name="Yano M."/>
            <person name="Yuan Q."/>
            <person name="Ouyang S."/>
            <person name="Liu J."/>
            <person name="Jones K.M."/>
            <person name="Gansberger K."/>
            <person name="Moffat K."/>
            <person name="Hill J."/>
            <person name="Bera J."/>
            <person name="Fadrosh D."/>
            <person name="Jin S."/>
            <person name="Johri S."/>
            <person name="Kim M."/>
            <person name="Overton L."/>
            <person name="Reardon M."/>
            <person name="Tsitrin T."/>
            <person name="Vuong H."/>
            <person name="Weaver B."/>
            <person name="Ciecko A."/>
            <person name="Tallon L."/>
            <person name="Jackson J."/>
            <person name="Pai G."/>
            <person name="Aken S.V."/>
            <person name="Utterback T."/>
            <person name="Reidmuller S."/>
            <person name="Feldblyum T."/>
            <person name="Hsiao J."/>
            <person name="Zismann V."/>
            <person name="Iobst S."/>
            <person name="de Vazeille A.R."/>
            <person name="Buell C.R."/>
            <person name="Ying K."/>
            <person name="Li Y."/>
            <person name="Lu T."/>
            <person name="Huang Y."/>
            <person name="Zhao Q."/>
            <person name="Feng Q."/>
            <person name="Zhang L."/>
            <person name="Zhu J."/>
            <person name="Weng Q."/>
            <person name="Mu J."/>
            <person name="Lu Y."/>
            <person name="Fan D."/>
            <person name="Liu Y."/>
            <person name="Guan J."/>
            <person name="Zhang Y."/>
            <person name="Yu S."/>
            <person name="Liu X."/>
            <person name="Zhang Y."/>
            <person name="Hong G."/>
            <person name="Han B."/>
            <person name="Choisne N."/>
            <person name="Demange N."/>
            <person name="Orjeda G."/>
            <person name="Samain S."/>
            <person name="Cattolico L."/>
            <person name="Pelletier E."/>
            <person name="Couloux A."/>
            <person name="Segurens B."/>
            <person name="Wincker P."/>
            <person name="D'Hont A."/>
            <person name="Scarpelli C."/>
            <person name="Weissenbach J."/>
            <person name="Salanoubat M."/>
            <person name="Quetier F."/>
            <person name="Yu Y."/>
            <person name="Kim H.R."/>
            <person name="Rambo T."/>
            <person name="Currie J."/>
            <person name="Collura K."/>
            <person name="Luo M."/>
            <person name="Yang T."/>
            <person name="Ammiraju J.S.S."/>
            <person name="Engler F."/>
            <person name="Soderlund C."/>
            <person name="Wing R.A."/>
            <person name="Palmer L.E."/>
            <person name="de la Bastide M."/>
            <person name="Spiegel L."/>
            <person name="Nascimento L."/>
            <person name="Zutavern T."/>
            <person name="O'Shaughnessy A."/>
            <person name="Dike S."/>
            <person name="Dedhia N."/>
            <person name="Preston R."/>
            <person name="Balija V."/>
            <person name="McCombie W.R."/>
            <person name="Chow T."/>
            <person name="Chen H."/>
            <person name="Chung M."/>
            <person name="Chen C."/>
            <person name="Shaw J."/>
            <person name="Wu H."/>
            <person name="Hsiao K."/>
            <person name="Chao Y."/>
            <person name="Chu M."/>
            <person name="Cheng C."/>
            <person name="Hour A."/>
            <person name="Lee P."/>
            <person name="Lin S."/>
            <person name="Lin Y."/>
            <person name="Liou J."/>
            <person name="Liu S."/>
            <person name="Hsing Y."/>
            <person name="Raghuvanshi S."/>
            <person name="Mohanty A."/>
            <person name="Bharti A.K."/>
            <person name="Gaur A."/>
            <person name="Gupta V."/>
            <person name="Kumar D."/>
            <person name="Ravi V."/>
            <person name="Vij S."/>
            <person name="Kapur A."/>
            <person name="Khurana P."/>
            <person name="Khurana P."/>
            <person name="Khurana J.P."/>
            <person name="Tyagi A.K."/>
            <person name="Gaikwad K."/>
            <person name="Singh A."/>
            <person name="Dalal V."/>
            <person name="Srivastava S."/>
            <person name="Dixit A."/>
            <person name="Pal A.K."/>
            <person name="Ghazi I.A."/>
            <person name="Yadav M."/>
            <person name="Pandit A."/>
            <person name="Bhargava A."/>
            <person name="Sureshbabu K."/>
            <person name="Batra K."/>
            <person name="Sharma T.R."/>
            <person name="Mohapatra T."/>
            <person name="Singh N.K."/>
            <person name="Messing J."/>
            <person name="Nelson A.B."/>
            <person name="Fuks G."/>
            <person name="Kavchok S."/>
            <person name="Keizer G."/>
            <person name="Linton E."/>
            <person name="Llaca V."/>
            <person name="Song R."/>
            <person name="Tanyolac B."/>
            <person name="Young S."/>
            <person name="Ho-Il K."/>
            <person name="Hahn J.H."/>
            <person name="Sangsakoo G."/>
            <person name="Vanavichit A."/>
            <person name="de Mattos Luiz.A.T."/>
            <person name="Zimmer P.D."/>
            <person name="Malone G."/>
            <person name="Dellagostin O."/>
            <person name="de Oliveira A.C."/>
            <person name="Bevan M."/>
            <person name="Bancroft I."/>
            <person name="Minx P."/>
            <person name="Cordum H."/>
            <person name="Wilson R."/>
            <person name="Cheng Z."/>
            <person name="Jin W."/>
            <person name="Jiang J."/>
            <person name="Leong S.A."/>
            <person name="Iwama H."/>
            <person name="Gojobori T."/>
            <person name="Itoh T."/>
            <person name="Niimura Y."/>
            <person name="Fujii Y."/>
            <person name="Habara T."/>
            <person name="Sakai H."/>
            <person name="Sato Y."/>
            <person name="Wilson G."/>
            <person name="Kumar K."/>
            <person name="McCouch S."/>
            <person name="Juretic N."/>
            <person name="Hoen D."/>
            <person name="Wright S."/>
            <person name="Bruskiewich R."/>
            <person name="Bureau T."/>
            <person name="Miyao A."/>
            <person name="Hirochika H."/>
            <person name="Nishikawa T."/>
            <person name="Kadowaki K."/>
            <person name="Sugiura M."/>
            <person name="Burr B."/>
            <person name="Sasaki T."/>
        </authorList>
    </citation>
    <scope>NUCLEOTIDE SEQUENCE [LARGE SCALE GENOMIC DNA]</scope>
    <source>
        <strain evidence="6">cv. Nipponbare</strain>
    </source>
</reference>
<dbReference type="AlphaFoldDB" id="Q7XRD8"/>
<gene>
    <name evidence="5" type="primary">OSJNBa0055H05.4</name>
</gene>
<dbReference type="PANTHER" id="PTHR33491">
    <property type="entry name" value="OSJNBA0016N04.9 PROTEIN"/>
    <property type="match status" value="1"/>
</dbReference>
<evidence type="ECO:0000259" key="4">
    <source>
        <dbReference type="Pfam" id="PF13947"/>
    </source>
</evidence>
<accession>Q7XRD8</accession>
<proteinExistence type="predicted"/>
<comment type="subcellular location">
    <subcellularLocation>
        <location evidence="1">Membrane</location>
        <topology evidence="1">Single-pass membrane protein</topology>
    </subcellularLocation>
</comment>
<name>Q7XRD8_ORYSJ</name>
<evidence type="ECO:0000256" key="1">
    <source>
        <dbReference type="ARBA" id="ARBA00004167"/>
    </source>
</evidence>
<dbReference type="Proteomes" id="UP000000763">
    <property type="component" value="Chromosome 4"/>
</dbReference>
<feature type="compositionally biased region" description="Basic and acidic residues" evidence="3">
    <location>
        <begin position="228"/>
        <end position="238"/>
    </location>
</feature>
<evidence type="ECO:0000256" key="3">
    <source>
        <dbReference type="SAM" id="MobiDB-lite"/>
    </source>
</evidence>
<dbReference type="GO" id="GO:0016020">
    <property type="term" value="C:membrane"/>
    <property type="evidence" value="ECO:0007669"/>
    <property type="project" value="UniProtKB-SubCell"/>
</dbReference>
<evidence type="ECO:0000256" key="2">
    <source>
        <dbReference type="ARBA" id="ARBA00022729"/>
    </source>
</evidence>
<sequence length="351" mass="38338">MESFLPYVTAIQLIVSTMLMVEHDKGEVTVYFANSSSCASPPSPSPSPPPLIFPVPASNCPDKCGNVSIPYPFGIGRGCYLDLPGSGSFSITCNHKTDPPQPYTADALLVLNITLETAEMFVVSAGALAVVKYPSVRARSAITSKFITTTQQEEEHSMQVKVTVGMPVTQQVNMTFLPSGYTLSAPYRLSPTGNMFTAVGCVTMAKLYGSVENSSSQQQHGGDDDDSSSSRRANDRGEGVCVRRGLHHLLPEPERRRGGWGAVQGPRLLRVAHHARPHPVRRRMGAMARCIRRRLRRVGPRTVLPVCLCGPGLVYVQTRSSYSLGHRQHQCSFRSSLGYQGWTCMPTRDKL</sequence>
<dbReference type="GO" id="GO:0030247">
    <property type="term" value="F:polysaccharide binding"/>
    <property type="evidence" value="ECO:0007669"/>
    <property type="project" value="InterPro"/>
</dbReference>
<reference evidence="6" key="2">
    <citation type="journal article" date="2008" name="Nucleic Acids Res.">
        <title>The rice annotation project database (RAP-DB): 2008 update.</title>
        <authorList>
            <consortium name="The rice annotation project (RAP)"/>
        </authorList>
    </citation>
    <scope>GENOME REANNOTATION</scope>
    <source>
        <strain evidence="6">cv. Nipponbare</strain>
    </source>
</reference>
<feature type="domain" description="Wall-associated receptor kinase galacturonan-binding" evidence="4">
    <location>
        <begin position="60"/>
        <end position="123"/>
    </location>
</feature>
<dbReference type="InterPro" id="IPR025287">
    <property type="entry name" value="WAK_GUB"/>
</dbReference>
<organism evidence="5 6">
    <name type="scientific">Oryza sativa subsp. japonica</name>
    <name type="common">Rice</name>
    <dbReference type="NCBI Taxonomy" id="39947"/>
    <lineage>
        <taxon>Eukaryota</taxon>
        <taxon>Viridiplantae</taxon>
        <taxon>Streptophyta</taxon>
        <taxon>Embryophyta</taxon>
        <taxon>Tracheophyta</taxon>
        <taxon>Spermatophyta</taxon>
        <taxon>Magnoliopsida</taxon>
        <taxon>Liliopsida</taxon>
        <taxon>Poales</taxon>
        <taxon>Poaceae</taxon>
        <taxon>BOP clade</taxon>
        <taxon>Oryzoideae</taxon>
        <taxon>Oryzeae</taxon>
        <taxon>Oryzinae</taxon>
        <taxon>Oryza</taxon>
        <taxon>Oryza sativa</taxon>
    </lineage>
</organism>
<dbReference type="Pfam" id="PF13947">
    <property type="entry name" value="GUB_WAK_bind"/>
    <property type="match status" value="1"/>
</dbReference>
<evidence type="ECO:0000313" key="5">
    <source>
        <dbReference type="EMBL" id="CAE02717.2"/>
    </source>
</evidence>
<dbReference type="EMBL" id="AL606601">
    <property type="protein sequence ID" value="CAE02717.2"/>
    <property type="molecule type" value="Genomic_DNA"/>
</dbReference>
<protein>
    <submittedName>
        <fullName evidence="5">OSJNBa0055H05.4 protein</fullName>
    </submittedName>
</protein>
<feature type="region of interest" description="Disordered" evidence="3">
    <location>
        <begin position="212"/>
        <end position="238"/>
    </location>
</feature>
<keyword evidence="2" id="KW-0732">Signal</keyword>
<evidence type="ECO:0000313" key="6">
    <source>
        <dbReference type="Proteomes" id="UP000000763"/>
    </source>
</evidence>